<evidence type="ECO:0000313" key="3">
    <source>
        <dbReference type="EMBL" id="MBW0136099.1"/>
    </source>
</evidence>
<keyword evidence="4" id="KW-1185">Reference proteome</keyword>
<name>A0ABS6UV09_9PSEU</name>
<evidence type="ECO:0000259" key="2">
    <source>
        <dbReference type="Pfam" id="PF00296"/>
    </source>
</evidence>
<gene>
    <name evidence="3" type="ORF">I4I81_17770</name>
</gene>
<sequence>MDIGLVLQTDPPAQTVVDLMVRAEGLGFSHGWTFDSHVLWQEPYVVYPRILERTSRLVVGPMVTNPGTRDWTVIASMHATLDEQFGHRTICGIGRGDSAVRVQGRPPTTLARLEESMHVIRELAGGRAVDLAGTEVRIPWVAEGVPELPVWMAGYGPKALDLVGRCADGFILQLADPYLVEWTVRTVRAAAEAAGRDPASITICVAAPAYVSSDLDHARDQCRWFGGMVGNHVADLVTRYGSGSEMVPAALTGYIKDRDGYDYSHHGRAGNASTTFVPDEVVDRFCLLGPPAAHLDRLAELRGLGVDQFAVYAMHDAREATIEAYGESVIPAL</sequence>
<keyword evidence="1" id="KW-0560">Oxidoreductase</keyword>
<comment type="caution">
    <text evidence="3">The sequence shown here is derived from an EMBL/GenBank/DDBJ whole genome shotgun (WGS) entry which is preliminary data.</text>
</comment>
<dbReference type="NCBIfam" id="TIGR03842">
    <property type="entry name" value="F420_CPS_4043"/>
    <property type="match status" value="1"/>
</dbReference>
<dbReference type="InterPro" id="IPR011251">
    <property type="entry name" value="Luciferase-like_dom"/>
</dbReference>
<feature type="domain" description="Luciferase-like" evidence="2">
    <location>
        <begin position="9"/>
        <end position="308"/>
    </location>
</feature>
<reference evidence="3 4" key="1">
    <citation type="submission" date="2020-11" db="EMBL/GenBank/DDBJ databases">
        <title>Pseudonocardia abyssalis sp. nov. and Pseudonocardia oceani sp. nov., description and phylogenomic analysis of two novel actinomycetes isolated from the deep Southern Ocean.</title>
        <authorList>
            <person name="Parra J."/>
        </authorList>
    </citation>
    <scope>NUCLEOTIDE SEQUENCE [LARGE SCALE GENOMIC DNA]</scope>
    <source>
        <strain evidence="3 4">KRD-168</strain>
    </source>
</reference>
<protein>
    <submittedName>
        <fullName evidence="3">TIGR03842 family LLM class F420-dependent oxidoreductase</fullName>
    </submittedName>
</protein>
<dbReference type="EMBL" id="JADQDK010000001">
    <property type="protein sequence ID" value="MBW0136099.1"/>
    <property type="molecule type" value="Genomic_DNA"/>
</dbReference>
<dbReference type="Pfam" id="PF00296">
    <property type="entry name" value="Bac_luciferase"/>
    <property type="match status" value="1"/>
</dbReference>
<evidence type="ECO:0000313" key="4">
    <source>
        <dbReference type="Proteomes" id="UP000694287"/>
    </source>
</evidence>
<dbReference type="PANTHER" id="PTHR43244">
    <property type="match status" value="1"/>
</dbReference>
<dbReference type="InterPro" id="IPR050564">
    <property type="entry name" value="F420-G6PD/mer"/>
</dbReference>
<dbReference type="CDD" id="cd01097">
    <property type="entry name" value="Tetrahydromethanopterin_reductase"/>
    <property type="match status" value="1"/>
</dbReference>
<proteinExistence type="predicted"/>
<dbReference type="Proteomes" id="UP000694287">
    <property type="component" value="Unassembled WGS sequence"/>
</dbReference>
<dbReference type="RefSeq" id="WP_218603850.1">
    <property type="nucleotide sequence ID" value="NZ_JADQDJ010000164.1"/>
</dbReference>
<dbReference type="InterPro" id="IPR022315">
    <property type="entry name" value="F420_OxRdatse_CPS4043_pred"/>
</dbReference>
<accession>A0ABS6UV09</accession>
<organism evidence="3 4">
    <name type="scientific">Pseudonocardia abyssalis</name>
    <dbReference type="NCBI Taxonomy" id="2792008"/>
    <lineage>
        <taxon>Bacteria</taxon>
        <taxon>Bacillati</taxon>
        <taxon>Actinomycetota</taxon>
        <taxon>Actinomycetes</taxon>
        <taxon>Pseudonocardiales</taxon>
        <taxon>Pseudonocardiaceae</taxon>
        <taxon>Pseudonocardia</taxon>
    </lineage>
</organism>
<dbReference type="PANTHER" id="PTHR43244:SF1">
    <property type="entry name" value="5,10-METHYLENETETRAHYDROMETHANOPTERIN REDUCTASE"/>
    <property type="match status" value="1"/>
</dbReference>
<evidence type="ECO:0000256" key="1">
    <source>
        <dbReference type="ARBA" id="ARBA00023002"/>
    </source>
</evidence>